<dbReference type="InterPro" id="IPR009057">
    <property type="entry name" value="Homeodomain-like_sf"/>
</dbReference>
<gene>
    <name evidence="5" type="ORF">HER31_08750</name>
</gene>
<dbReference type="SUPFAM" id="SSF52317">
    <property type="entry name" value="Class I glutamine amidotransferase-like"/>
    <property type="match status" value="1"/>
</dbReference>
<dbReference type="PANTHER" id="PTHR43130:SF11">
    <property type="entry name" value="TRANSCRIPTIONAL REGULATORY PROTEIN"/>
    <property type="match status" value="1"/>
</dbReference>
<dbReference type="InterPro" id="IPR052158">
    <property type="entry name" value="INH-QAR"/>
</dbReference>
<dbReference type="InterPro" id="IPR018060">
    <property type="entry name" value="HTH_AraC"/>
</dbReference>
<feature type="domain" description="HTH araC/xylS-type" evidence="4">
    <location>
        <begin position="223"/>
        <end position="321"/>
    </location>
</feature>
<dbReference type="PANTHER" id="PTHR43130">
    <property type="entry name" value="ARAC-FAMILY TRANSCRIPTIONAL REGULATOR"/>
    <property type="match status" value="1"/>
</dbReference>
<accession>A0A6H1UCX7</accession>
<evidence type="ECO:0000313" key="5">
    <source>
        <dbReference type="EMBL" id="QIZ76957.1"/>
    </source>
</evidence>
<evidence type="ECO:0000256" key="2">
    <source>
        <dbReference type="ARBA" id="ARBA00023125"/>
    </source>
</evidence>
<evidence type="ECO:0000256" key="3">
    <source>
        <dbReference type="ARBA" id="ARBA00023163"/>
    </source>
</evidence>
<dbReference type="AlphaFoldDB" id="A0A6H1UCX7"/>
<keyword evidence="6" id="KW-1185">Reference proteome</keyword>
<reference evidence="5 6" key="1">
    <citation type="submission" date="2020-04" db="EMBL/GenBank/DDBJ databases">
        <title>Ferrimonas sp. S7 isolated from sea water.</title>
        <authorList>
            <person name="Bae S.S."/>
            <person name="Baek K."/>
        </authorList>
    </citation>
    <scope>NUCLEOTIDE SEQUENCE [LARGE SCALE GENOMIC DNA]</scope>
    <source>
        <strain evidence="5 6">S7</strain>
    </source>
</reference>
<dbReference type="InterPro" id="IPR029062">
    <property type="entry name" value="Class_I_gatase-like"/>
</dbReference>
<dbReference type="InterPro" id="IPR002818">
    <property type="entry name" value="DJ-1/PfpI"/>
</dbReference>
<keyword evidence="1" id="KW-0805">Transcription regulation</keyword>
<organism evidence="5 6">
    <name type="scientific">Ferrimonas lipolytica</name>
    <dbReference type="NCBI Taxonomy" id="2724191"/>
    <lineage>
        <taxon>Bacteria</taxon>
        <taxon>Pseudomonadati</taxon>
        <taxon>Pseudomonadota</taxon>
        <taxon>Gammaproteobacteria</taxon>
        <taxon>Alteromonadales</taxon>
        <taxon>Ferrimonadaceae</taxon>
        <taxon>Ferrimonas</taxon>
    </lineage>
</organism>
<keyword evidence="2" id="KW-0238">DNA-binding</keyword>
<dbReference type="Proteomes" id="UP000501602">
    <property type="component" value="Chromosome"/>
</dbReference>
<dbReference type="EMBL" id="CP051180">
    <property type="protein sequence ID" value="QIZ76957.1"/>
    <property type="molecule type" value="Genomic_DNA"/>
</dbReference>
<keyword evidence="3" id="KW-0804">Transcription</keyword>
<evidence type="ECO:0000259" key="4">
    <source>
        <dbReference type="PROSITE" id="PS01124"/>
    </source>
</evidence>
<name>A0A6H1UCX7_9GAMM</name>
<sequence>MFKIVIVGFDKALATAIAGIADILSLTGVSWNRIQQQSPTPRFDVKIASKDGAAIECINGLQLNAHISFAEIDRPSAIVIPTIGGHIPEVLAENPEVIKLIRHAEQQGWIIAANCTGNFLLAEAGVLDGRVATTHWGYEAQFKQRYPKVDLRTELMLTRDDNLFCAGGGQAWFDLALHMIEQVYGYDMALETAKAFVLDYHRDSQQSYSLLKLAKPHKDPLVKQVQLYLEKHFDQPLPLEQLATRFNISKRTLIRRFNQALDIAPNSYIQSLRIEAARKRLEQTNQTVEQVMNGVGYEDTSSFRRLFRSVTGLTPTEYRRRFGRKFGA</sequence>
<dbReference type="PROSITE" id="PS01124">
    <property type="entry name" value="HTH_ARAC_FAMILY_2"/>
    <property type="match status" value="1"/>
</dbReference>
<dbReference type="GO" id="GO:0043565">
    <property type="term" value="F:sequence-specific DNA binding"/>
    <property type="evidence" value="ECO:0007669"/>
    <property type="project" value="InterPro"/>
</dbReference>
<evidence type="ECO:0000256" key="1">
    <source>
        <dbReference type="ARBA" id="ARBA00023015"/>
    </source>
</evidence>
<dbReference type="KEGG" id="fes:HER31_08750"/>
<dbReference type="Gene3D" id="1.10.10.60">
    <property type="entry name" value="Homeodomain-like"/>
    <property type="match status" value="1"/>
</dbReference>
<dbReference type="Pfam" id="PF01965">
    <property type="entry name" value="DJ-1_PfpI"/>
    <property type="match status" value="1"/>
</dbReference>
<dbReference type="SMART" id="SM00342">
    <property type="entry name" value="HTH_ARAC"/>
    <property type="match status" value="1"/>
</dbReference>
<dbReference type="PRINTS" id="PR00032">
    <property type="entry name" value="HTHARAC"/>
</dbReference>
<dbReference type="CDD" id="cd03138">
    <property type="entry name" value="GATase1_AraC_2"/>
    <property type="match status" value="1"/>
</dbReference>
<dbReference type="Gene3D" id="3.40.50.880">
    <property type="match status" value="1"/>
</dbReference>
<dbReference type="Pfam" id="PF12833">
    <property type="entry name" value="HTH_18"/>
    <property type="match status" value="1"/>
</dbReference>
<dbReference type="InterPro" id="IPR020449">
    <property type="entry name" value="Tscrpt_reg_AraC-type_HTH"/>
</dbReference>
<protein>
    <submittedName>
        <fullName evidence="5">Helix-turn-helix domain-containing protein</fullName>
    </submittedName>
</protein>
<dbReference type="GO" id="GO:0003700">
    <property type="term" value="F:DNA-binding transcription factor activity"/>
    <property type="evidence" value="ECO:0007669"/>
    <property type="project" value="InterPro"/>
</dbReference>
<proteinExistence type="predicted"/>
<dbReference type="SUPFAM" id="SSF46689">
    <property type="entry name" value="Homeodomain-like"/>
    <property type="match status" value="2"/>
</dbReference>
<evidence type="ECO:0000313" key="6">
    <source>
        <dbReference type="Proteomes" id="UP000501602"/>
    </source>
</evidence>
<dbReference type="RefSeq" id="WP_168660218.1">
    <property type="nucleotide sequence ID" value="NZ_CP051180.1"/>
</dbReference>